<evidence type="ECO:0000313" key="5">
    <source>
        <dbReference type="Proteomes" id="UP000494256"/>
    </source>
</evidence>
<protein>
    <submittedName>
        <fullName evidence="3">Uncharacterized protein</fullName>
    </submittedName>
</protein>
<reference evidence="4 5" key="1">
    <citation type="submission" date="2020-04" db="EMBL/GenBank/DDBJ databases">
        <authorList>
            <person name="Wallbank WR R."/>
            <person name="Pardo Diaz C."/>
            <person name="Kozak K."/>
            <person name="Martin S."/>
            <person name="Jiggins C."/>
            <person name="Moest M."/>
            <person name="Warren A I."/>
            <person name="Byers J.R.P. K."/>
            <person name="Montejo-Kovacevich G."/>
            <person name="Yen C E."/>
        </authorList>
    </citation>
    <scope>NUCLEOTIDE SEQUENCE [LARGE SCALE GENOMIC DNA]</scope>
</reference>
<dbReference type="EMBL" id="CADEBC010000570">
    <property type="protein sequence ID" value="CAB3255148.1"/>
    <property type="molecule type" value="Genomic_DNA"/>
</dbReference>
<evidence type="ECO:0000256" key="1">
    <source>
        <dbReference type="SAM" id="SignalP"/>
    </source>
</evidence>
<dbReference type="Proteomes" id="UP000494106">
    <property type="component" value="Unassembled WGS sequence"/>
</dbReference>
<keyword evidence="1" id="KW-0732">Signal</keyword>
<evidence type="ECO:0000313" key="4">
    <source>
        <dbReference type="Proteomes" id="UP000494106"/>
    </source>
</evidence>
<comment type="caution">
    <text evidence="3">The sequence shown here is derived from an EMBL/GenBank/DDBJ whole genome shotgun (WGS) entry which is preliminary data.</text>
</comment>
<dbReference type="AlphaFoldDB" id="A0A8S1BHF4"/>
<sequence length="131" mass="13972">MKCLVLAVLALVAIVQAKPYLPGDNIYGRGRYSGGGGYGGGRDYGHSGFNSGGNGYLDEGYGAYGMDNHHDIRHQENAYDESVHQHQALDENIGGVSSGGRRGHLNSGYGGYESGMNDYGREFGHGYNHGI</sequence>
<dbReference type="Proteomes" id="UP000494256">
    <property type="component" value="Unassembled WGS sequence"/>
</dbReference>
<feature type="chain" id="PRO_5036434404" evidence="1">
    <location>
        <begin position="18"/>
        <end position="131"/>
    </location>
</feature>
<evidence type="ECO:0000313" key="2">
    <source>
        <dbReference type="EMBL" id="CAB3255148.1"/>
    </source>
</evidence>
<name>A0A8S1BHF4_ARCPL</name>
<proteinExistence type="predicted"/>
<dbReference type="OrthoDB" id="7487865at2759"/>
<feature type="signal peptide" evidence="1">
    <location>
        <begin position="1"/>
        <end position="17"/>
    </location>
</feature>
<accession>A0A8S1BHF4</accession>
<dbReference type="EMBL" id="CADEBD010000665">
    <property type="protein sequence ID" value="CAB3258734.1"/>
    <property type="molecule type" value="Genomic_DNA"/>
</dbReference>
<keyword evidence="4" id="KW-1185">Reference proteome</keyword>
<gene>
    <name evidence="2" type="ORF">APLA_LOCUS14730</name>
    <name evidence="3" type="ORF">APLA_LOCUS16357</name>
</gene>
<evidence type="ECO:0000313" key="3">
    <source>
        <dbReference type="EMBL" id="CAB3258734.1"/>
    </source>
</evidence>
<organism evidence="3 5">
    <name type="scientific">Arctia plantaginis</name>
    <name type="common">Wood tiger moth</name>
    <name type="synonym">Phalaena plantaginis</name>
    <dbReference type="NCBI Taxonomy" id="874455"/>
    <lineage>
        <taxon>Eukaryota</taxon>
        <taxon>Metazoa</taxon>
        <taxon>Ecdysozoa</taxon>
        <taxon>Arthropoda</taxon>
        <taxon>Hexapoda</taxon>
        <taxon>Insecta</taxon>
        <taxon>Pterygota</taxon>
        <taxon>Neoptera</taxon>
        <taxon>Endopterygota</taxon>
        <taxon>Lepidoptera</taxon>
        <taxon>Glossata</taxon>
        <taxon>Ditrysia</taxon>
        <taxon>Noctuoidea</taxon>
        <taxon>Erebidae</taxon>
        <taxon>Arctiinae</taxon>
        <taxon>Arctia</taxon>
    </lineage>
</organism>